<dbReference type="InterPro" id="IPR011008">
    <property type="entry name" value="Dimeric_a/b-barrel"/>
</dbReference>
<keyword evidence="2" id="KW-1185">Reference proteome</keyword>
<name>A0A9X2ETQ1_9GAMM</name>
<keyword evidence="1" id="KW-0503">Monooxygenase</keyword>
<dbReference type="SUPFAM" id="SSF54909">
    <property type="entry name" value="Dimeric alpha+beta barrel"/>
    <property type="match status" value="1"/>
</dbReference>
<dbReference type="GO" id="GO:0004497">
    <property type="term" value="F:monooxygenase activity"/>
    <property type="evidence" value="ECO:0007669"/>
    <property type="project" value="UniProtKB-KW"/>
</dbReference>
<proteinExistence type="predicted"/>
<keyword evidence="1" id="KW-0560">Oxidoreductase</keyword>
<dbReference type="RefSeq" id="WP_252470600.1">
    <property type="nucleotide sequence ID" value="NZ_JALBWM010000073.1"/>
</dbReference>
<evidence type="ECO:0000313" key="2">
    <source>
        <dbReference type="Proteomes" id="UP001139028"/>
    </source>
</evidence>
<dbReference type="EMBL" id="JALBWM010000073">
    <property type="protein sequence ID" value="MCO1335663.1"/>
    <property type="molecule type" value="Genomic_DNA"/>
</dbReference>
<organism evidence="1 2">
    <name type="scientific">Microbulbifer okhotskensis</name>
    <dbReference type="NCBI Taxonomy" id="2926617"/>
    <lineage>
        <taxon>Bacteria</taxon>
        <taxon>Pseudomonadati</taxon>
        <taxon>Pseudomonadota</taxon>
        <taxon>Gammaproteobacteria</taxon>
        <taxon>Cellvibrionales</taxon>
        <taxon>Microbulbiferaceae</taxon>
        <taxon>Microbulbifer</taxon>
    </lineage>
</organism>
<protein>
    <submittedName>
        <fullName evidence="1">Antibiotic biosynthesis monooxygenase</fullName>
    </submittedName>
</protein>
<evidence type="ECO:0000313" key="1">
    <source>
        <dbReference type="EMBL" id="MCO1335663.1"/>
    </source>
</evidence>
<accession>A0A9X2ETQ1</accession>
<dbReference type="Gene3D" id="3.30.70.100">
    <property type="match status" value="1"/>
</dbReference>
<sequence>MTEAKLAIVVLIDAKVDKADEVKALLNSALPLAMEEYGTISWYAVQINTTQFAIFDTFNSEESLTAHLNGKIATALLGKADELLSSAPQIMTADILAAKV</sequence>
<comment type="caution">
    <text evidence="1">The sequence shown here is derived from an EMBL/GenBank/DDBJ whole genome shotgun (WGS) entry which is preliminary data.</text>
</comment>
<dbReference type="Proteomes" id="UP001139028">
    <property type="component" value="Unassembled WGS sequence"/>
</dbReference>
<dbReference type="AlphaFoldDB" id="A0A9X2ETQ1"/>
<gene>
    <name evidence="1" type="ORF">MO867_15100</name>
</gene>
<reference evidence="1" key="1">
    <citation type="journal article" date="2022" name="Arch. Microbiol.">
        <title>Microbulbifer okhotskensis sp. nov., isolated from a deep bottom sediment of the Okhotsk Sea.</title>
        <authorList>
            <person name="Romanenko L."/>
            <person name="Kurilenko V."/>
            <person name="Otstavnykh N."/>
            <person name="Velansky P."/>
            <person name="Isaeva M."/>
            <person name="Mikhailov V."/>
        </authorList>
    </citation>
    <scope>NUCLEOTIDE SEQUENCE</scope>
    <source>
        <strain evidence="1">OS29</strain>
    </source>
</reference>